<sequence length="135" mass="15601">MELMMLAAVQSPYHTPPEERKICGSILSFDFSARDTDEERPFKNIKLAEDWAKRNGLLFPPIDADEQFDRDGWKECYVFKDPTNPKCPIVLHFVLVNKTYRDFVRPGIPRTTKEEKKLVISRCLTIAKNASVHST</sequence>
<protein>
    <submittedName>
        <fullName evidence="1">Cytosolic phospholipase A2</fullName>
        <ecNumber evidence="1">3.1.1.4</ecNumber>
    </submittedName>
</protein>
<dbReference type="GO" id="GO:0005544">
    <property type="term" value="F:calcium-dependent phospholipid binding"/>
    <property type="evidence" value="ECO:0007669"/>
    <property type="project" value="TreeGrafter"/>
</dbReference>
<comment type="caution">
    <text evidence="1">The sequence shown here is derived from an EMBL/GenBank/DDBJ whole genome shotgun (WGS) entry which is preliminary data.</text>
</comment>
<keyword evidence="2" id="KW-1185">Reference proteome</keyword>
<reference evidence="1" key="1">
    <citation type="submission" date="2023-01" db="EMBL/GenBank/DDBJ databases">
        <title>Genome assembly of the deep-sea coral Lophelia pertusa.</title>
        <authorList>
            <person name="Herrera S."/>
            <person name="Cordes E."/>
        </authorList>
    </citation>
    <scope>NUCLEOTIDE SEQUENCE</scope>
    <source>
        <strain evidence="1">USNM1676648</strain>
        <tissue evidence="1">Polyp</tissue>
    </source>
</reference>
<accession>A0A9W9Z5T8</accession>
<dbReference type="PANTHER" id="PTHR10728:SF40">
    <property type="entry name" value="PATATIN FAMILY PROTEIN"/>
    <property type="match status" value="1"/>
</dbReference>
<evidence type="ECO:0000313" key="1">
    <source>
        <dbReference type="EMBL" id="KAJ7373914.1"/>
    </source>
</evidence>
<dbReference type="InterPro" id="IPR016035">
    <property type="entry name" value="Acyl_Trfase/lysoPLipase"/>
</dbReference>
<organism evidence="1 2">
    <name type="scientific">Desmophyllum pertusum</name>
    <dbReference type="NCBI Taxonomy" id="174260"/>
    <lineage>
        <taxon>Eukaryota</taxon>
        <taxon>Metazoa</taxon>
        <taxon>Cnidaria</taxon>
        <taxon>Anthozoa</taxon>
        <taxon>Hexacorallia</taxon>
        <taxon>Scleractinia</taxon>
        <taxon>Caryophylliina</taxon>
        <taxon>Caryophylliidae</taxon>
        <taxon>Desmophyllum</taxon>
    </lineage>
</organism>
<dbReference type="GO" id="GO:0047498">
    <property type="term" value="F:calcium-dependent phospholipase A2 activity"/>
    <property type="evidence" value="ECO:0007669"/>
    <property type="project" value="TreeGrafter"/>
</dbReference>
<evidence type="ECO:0000313" key="2">
    <source>
        <dbReference type="Proteomes" id="UP001163046"/>
    </source>
</evidence>
<dbReference type="OrthoDB" id="419768at2759"/>
<proteinExistence type="predicted"/>
<keyword evidence="1" id="KW-0378">Hydrolase</keyword>
<dbReference type="Gene3D" id="3.40.1090.10">
    <property type="entry name" value="Cytosolic phospholipase A2 catalytic domain"/>
    <property type="match status" value="1"/>
</dbReference>
<dbReference type="AlphaFoldDB" id="A0A9W9Z5T8"/>
<name>A0A9W9Z5T8_9CNID</name>
<dbReference type="GO" id="GO:0005509">
    <property type="term" value="F:calcium ion binding"/>
    <property type="evidence" value="ECO:0007669"/>
    <property type="project" value="TreeGrafter"/>
</dbReference>
<dbReference type="GO" id="GO:0046475">
    <property type="term" value="P:glycerophospholipid catabolic process"/>
    <property type="evidence" value="ECO:0007669"/>
    <property type="project" value="TreeGrafter"/>
</dbReference>
<dbReference type="Proteomes" id="UP001163046">
    <property type="component" value="Unassembled WGS sequence"/>
</dbReference>
<gene>
    <name evidence="1" type="primary">PLA2G4A_7</name>
    <name evidence="1" type="ORF">OS493_009239</name>
</gene>
<dbReference type="GO" id="GO:0005829">
    <property type="term" value="C:cytosol"/>
    <property type="evidence" value="ECO:0007669"/>
    <property type="project" value="TreeGrafter"/>
</dbReference>
<dbReference type="EMBL" id="MU826829">
    <property type="protein sequence ID" value="KAJ7373914.1"/>
    <property type="molecule type" value="Genomic_DNA"/>
</dbReference>
<dbReference type="EC" id="3.1.1.4" evidence="1"/>
<dbReference type="PANTHER" id="PTHR10728">
    <property type="entry name" value="CYTOSOLIC PHOSPHOLIPASE A2"/>
    <property type="match status" value="1"/>
</dbReference>
<dbReference type="SUPFAM" id="SSF52151">
    <property type="entry name" value="FabD/lysophospholipase-like"/>
    <property type="match status" value="1"/>
</dbReference>